<organism evidence="14 15">
    <name type="scientific">Oryza sativa subsp. japonica</name>
    <name type="common">Rice</name>
    <dbReference type="NCBI Taxonomy" id="39947"/>
    <lineage>
        <taxon>Eukaryota</taxon>
        <taxon>Viridiplantae</taxon>
        <taxon>Streptophyta</taxon>
        <taxon>Embryophyta</taxon>
        <taxon>Tracheophyta</taxon>
        <taxon>Spermatophyta</taxon>
        <taxon>Magnoliopsida</taxon>
        <taxon>Liliopsida</taxon>
        <taxon>Poales</taxon>
        <taxon>Poaceae</taxon>
        <taxon>BOP clade</taxon>
        <taxon>Oryzoideae</taxon>
        <taxon>Oryzeae</taxon>
        <taxon>Oryzinae</taxon>
        <taxon>Oryza</taxon>
        <taxon>Oryza sativa</taxon>
    </lineage>
</organism>
<evidence type="ECO:0000313" key="14">
    <source>
        <dbReference type="EMBL" id="BAS72778.1"/>
    </source>
</evidence>
<evidence type="ECO:0000256" key="6">
    <source>
        <dbReference type="ARBA" id="ARBA00022729"/>
    </source>
</evidence>
<dbReference type="Proteomes" id="UP000059680">
    <property type="component" value="Chromosome 1"/>
</dbReference>
<dbReference type="SMR" id="A0A0P0V497"/>
<evidence type="ECO:0000313" key="15">
    <source>
        <dbReference type="Proteomes" id="UP000059680"/>
    </source>
</evidence>
<evidence type="ECO:0000256" key="7">
    <source>
        <dbReference type="ARBA" id="ARBA00022741"/>
    </source>
</evidence>
<dbReference type="OMA" id="YICNVAY"/>
<dbReference type="Gramene" id="Os01t0568400-00">
    <property type="protein sequence ID" value="Os01t0568400-00"/>
    <property type="gene ID" value="Os01g0568400"/>
</dbReference>
<dbReference type="EMBL" id="AP014957">
    <property type="protein sequence ID" value="BAS72778.1"/>
    <property type="molecule type" value="Genomic_DNA"/>
</dbReference>
<keyword evidence="10" id="KW-0472">Membrane</keyword>
<dbReference type="InterPro" id="IPR008271">
    <property type="entry name" value="Ser/Thr_kinase_AS"/>
</dbReference>
<dbReference type="AlphaFoldDB" id="A0A0P0V497"/>
<evidence type="ECO:0000256" key="12">
    <source>
        <dbReference type="ARBA" id="ARBA00023180"/>
    </source>
</evidence>
<proteinExistence type="inferred from homology"/>
<evidence type="ECO:0000256" key="1">
    <source>
        <dbReference type="ARBA" id="ARBA00004251"/>
    </source>
</evidence>
<keyword evidence="15" id="KW-1185">Reference proteome</keyword>
<accession>A0A0P0V497</accession>
<dbReference type="Gene3D" id="1.10.510.10">
    <property type="entry name" value="Transferase(Phosphotransferase) domain 1"/>
    <property type="match status" value="1"/>
</dbReference>
<dbReference type="SMART" id="SM00220">
    <property type="entry name" value="S_TKc"/>
    <property type="match status" value="1"/>
</dbReference>
<dbReference type="PaxDb" id="39947-A0A0P0V497"/>
<evidence type="ECO:0000256" key="4">
    <source>
        <dbReference type="ARBA" id="ARBA00022475"/>
    </source>
</evidence>
<evidence type="ECO:0000256" key="5">
    <source>
        <dbReference type="ARBA" id="ARBA00022692"/>
    </source>
</evidence>
<evidence type="ECO:0000256" key="11">
    <source>
        <dbReference type="ARBA" id="ARBA00023170"/>
    </source>
</evidence>
<keyword evidence="11" id="KW-0675">Receptor</keyword>
<dbReference type="FunCoup" id="A0A0P0V497">
    <property type="interactions" value="1"/>
</dbReference>
<reference evidence="14 15" key="3">
    <citation type="journal article" date="2013" name="Rice">
        <title>Improvement of the Oryza sativa Nipponbare reference genome using next generation sequence and optical map data.</title>
        <authorList>
            <person name="Kawahara Y."/>
            <person name="de la Bastide M."/>
            <person name="Hamilton J.P."/>
            <person name="Kanamori H."/>
            <person name="McCombie W.R."/>
            <person name="Ouyang S."/>
            <person name="Schwartz D.C."/>
            <person name="Tanaka T."/>
            <person name="Wu J."/>
            <person name="Zhou S."/>
            <person name="Childs K.L."/>
            <person name="Davidson R.M."/>
            <person name="Lin H."/>
            <person name="Quesada-Ocampo L."/>
            <person name="Vaillancourt B."/>
            <person name="Sakai H."/>
            <person name="Lee S.S."/>
            <person name="Kim J."/>
            <person name="Numa H."/>
            <person name="Itoh T."/>
            <person name="Buell C.R."/>
            <person name="Matsumoto T."/>
        </authorList>
    </citation>
    <scope>NUCLEOTIDE SEQUENCE [LARGE SCALE GENOMIC DNA]</scope>
    <source>
        <strain evidence="15">cv. Nipponbare</strain>
    </source>
</reference>
<dbReference type="GO" id="GO:0002229">
    <property type="term" value="P:defense response to oomycetes"/>
    <property type="evidence" value="ECO:0007669"/>
    <property type="project" value="UniProtKB-ARBA"/>
</dbReference>
<keyword evidence="7" id="KW-0547">Nucleotide-binding</keyword>
<dbReference type="Pfam" id="PF07714">
    <property type="entry name" value="PK_Tyr_Ser-Thr"/>
    <property type="match status" value="1"/>
</dbReference>
<reference evidence="14 15" key="2">
    <citation type="journal article" date="2013" name="Plant Cell Physiol.">
        <title>Rice Annotation Project Database (RAP-DB): an integrative and interactive database for rice genomics.</title>
        <authorList>
            <person name="Sakai H."/>
            <person name="Lee S.S."/>
            <person name="Tanaka T."/>
            <person name="Numa H."/>
            <person name="Kim J."/>
            <person name="Kawahara Y."/>
            <person name="Wakimoto H."/>
            <person name="Yang C.C."/>
            <person name="Iwamoto M."/>
            <person name="Abe T."/>
            <person name="Yamada Y."/>
            <person name="Muto A."/>
            <person name="Inokuchi H."/>
            <person name="Ikemura T."/>
            <person name="Matsumoto T."/>
            <person name="Sasaki T."/>
            <person name="Itoh T."/>
        </authorList>
    </citation>
    <scope>NUCLEOTIDE SEQUENCE [LARGE SCALE GENOMIC DNA]</scope>
    <source>
        <strain evidence="15">cv. Nipponbare</strain>
    </source>
</reference>
<evidence type="ECO:0000256" key="10">
    <source>
        <dbReference type="ARBA" id="ARBA00023136"/>
    </source>
</evidence>
<dbReference type="PROSITE" id="PS00108">
    <property type="entry name" value="PROTEIN_KINASE_ST"/>
    <property type="match status" value="1"/>
</dbReference>
<dbReference type="PROSITE" id="PS50011">
    <property type="entry name" value="PROTEIN_KINASE_DOM"/>
    <property type="match status" value="1"/>
</dbReference>
<dbReference type="PANTHER" id="PTHR27006">
    <property type="entry name" value="PROMASTIGOTE SURFACE ANTIGEN PROTEIN PSA"/>
    <property type="match status" value="1"/>
</dbReference>
<name>A0A0P0V497_ORYSJ</name>
<keyword evidence="5" id="KW-0812">Transmembrane</keyword>
<keyword evidence="9" id="KW-1133">Transmembrane helix</keyword>
<evidence type="ECO:0000259" key="13">
    <source>
        <dbReference type="PROSITE" id="PS50011"/>
    </source>
</evidence>
<dbReference type="PANTHER" id="PTHR27006:SF586">
    <property type="entry name" value="CYSTEINE-RICH RECEPTOR-LIKE PROTEIN KINASE 10"/>
    <property type="match status" value="1"/>
</dbReference>
<dbReference type="GO" id="GO:0005524">
    <property type="term" value="F:ATP binding"/>
    <property type="evidence" value="ECO:0007669"/>
    <property type="project" value="UniProtKB-KW"/>
</dbReference>
<dbReference type="InterPro" id="IPR011009">
    <property type="entry name" value="Kinase-like_dom_sf"/>
</dbReference>
<dbReference type="FunFam" id="1.10.510.10:FF:000240">
    <property type="entry name" value="Lectin-domain containing receptor kinase A4.3"/>
    <property type="match status" value="1"/>
</dbReference>
<feature type="domain" description="Protein kinase" evidence="13">
    <location>
        <begin position="1"/>
        <end position="192"/>
    </location>
</feature>
<dbReference type="SUPFAM" id="SSF56112">
    <property type="entry name" value="Protein kinase-like (PK-like)"/>
    <property type="match status" value="1"/>
</dbReference>
<comment type="similarity">
    <text evidence="3">In the C-terminal section; belongs to the protein kinase superfamily. Ser/Thr protein kinase family.</text>
</comment>
<keyword evidence="12" id="KW-0325">Glycoprotein</keyword>
<evidence type="ECO:0000256" key="2">
    <source>
        <dbReference type="ARBA" id="ARBA00008536"/>
    </source>
</evidence>
<keyword evidence="4" id="KW-1003">Cell membrane</keyword>
<sequence length="227" mass="25159">MENGSLDDVFSDPERKSRLLDWSTRLRVIDSIAQGLLYLHRLAKQNTCIVHRDIKVNNILLDASMNAKISDFGIAKIFCPNLMESATTKGCGSFGYIAPEVLLTGTFSDKSDVYSLGVLILEIISGTKAWQLWDAQRYKDLVDRSLISAGENIEDAVLIRYVQMALLCVQANPEHRPNIDKIVAMLSNTEALDVPKEPPAYYNVQVPTSSNHSGAVTPTMFYTSISS</sequence>
<keyword evidence="6" id="KW-0732">Signal</keyword>
<dbReference type="GO" id="GO:0004672">
    <property type="term" value="F:protein kinase activity"/>
    <property type="evidence" value="ECO:0007669"/>
    <property type="project" value="InterPro"/>
</dbReference>
<dbReference type="InterPro" id="IPR001245">
    <property type="entry name" value="Ser-Thr/Tyr_kinase_cat_dom"/>
</dbReference>
<comment type="similarity">
    <text evidence="2">In the N-terminal section; belongs to the leguminous lectin family.</text>
</comment>
<dbReference type="InParanoid" id="A0A0P0V497"/>
<evidence type="ECO:0000256" key="9">
    <source>
        <dbReference type="ARBA" id="ARBA00022989"/>
    </source>
</evidence>
<evidence type="ECO:0000256" key="8">
    <source>
        <dbReference type="ARBA" id="ARBA00022840"/>
    </source>
</evidence>
<evidence type="ECO:0000256" key="3">
    <source>
        <dbReference type="ARBA" id="ARBA00010217"/>
    </source>
</evidence>
<comment type="subcellular location">
    <subcellularLocation>
        <location evidence="1">Cell membrane</location>
        <topology evidence="1">Single-pass type I membrane protein</topology>
    </subcellularLocation>
</comment>
<dbReference type="InterPro" id="IPR000719">
    <property type="entry name" value="Prot_kinase_dom"/>
</dbReference>
<keyword evidence="8" id="KW-0067">ATP-binding</keyword>
<dbReference type="GO" id="GO:0005886">
    <property type="term" value="C:plasma membrane"/>
    <property type="evidence" value="ECO:0007669"/>
    <property type="project" value="UniProtKB-SubCell"/>
</dbReference>
<reference evidence="15" key="1">
    <citation type="journal article" date="2005" name="Nature">
        <title>The map-based sequence of the rice genome.</title>
        <authorList>
            <consortium name="International rice genome sequencing project (IRGSP)"/>
            <person name="Matsumoto T."/>
            <person name="Wu J."/>
            <person name="Kanamori H."/>
            <person name="Katayose Y."/>
            <person name="Fujisawa M."/>
            <person name="Namiki N."/>
            <person name="Mizuno H."/>
            <person name="Yamamoto K."/>
            <person name="Antonio B.A."/>
            <person name="Baba T."/>
            <person name="Sakata K."/>
            <person name="Nagamura Y."/>
            <person name="Aoki H."/>
            <person name="Arikawa K."/>
            <person name="Arita K."/>
            <person name="Bito T."/>
            <person name="Chiden Y."/>
            <person name="Fujitsuka N."/>
            <person name="Fukunaka R."/>
            <person name="Hamada M."/>
            <person name="Harada C."/>
            <person name="Hayashi A."/>
            <person name="Hijishita S."/>
            <person name="Honda M."/>
            <person name="Hosokawa S."/>
            <person name="Ichikawa Y."/>
            <person name="Idonuma A."/>
            <person name="Iijima M."/>
            <person name="Ikeda M."/>
            <person name="Ikeno M."/>
            <person name="Ito K."/>
            <person name="Ito S."/>
            <person name="Ito T."/>
            <person name="Ito Y."/>
            <person name="Ito Y."/>
            <person name="Iwabuchi A."/>
            <person name="Kamiya K."/>
            <person name="Karasawa W."/>
            <person name="Kurita K."/>
            <person name="Katagiri S."/>
            <person name="Kikuta A."/>
            <person name="Kobayashi H."/>
            <person name="Kobayashi N."/>
            <person name="Machita K."/>
            <person name="Maehara T."/>
            <person name="Masukawa M."/>
            <person name="Mizubayashi T."/>
            <person name="Mukai Y."/>
            <person name="Nagasaki H."/>
            <person name="Nagata Y."/>
            <person name="Naito S."/>
            <person name="Nakashima M."/>
            <person name="Nakama Y."/>
            <person name="Nakamichi Y."/>
            <person name="Nakamura M."/>
            <person name="Meguro A."/>
            <person name="Negishi M."/>
            <person name="Ohta I."/>
            <person name="Ohta T."/>
            <person name="Okamoto M."/>
            <person name="Ono N."/>
            <person name="Saji S."/>
            <person name="Sakaguchi M."/>
            <person name="Sakai K."/>
            <person name="Shibata M."/>
            <person name="Shimokawa T."/>
            <person name="Song J."/>
            <person name="Takazaki Y."/>
            <person name="Terasawa K."/>
            <person name="Tsugane M."/>
            <person name="Tsuji K."/>
            <person name="Ueda S."/>
            <person name="Waki K."/>
            <person name="Yamagata H."/>
            <person name="Yamamoto M."/>
            <person name="Yamamoto S."/>
            <person name="Yamane H."/>
            <person name="Yoshiki S."/>
            <person name="Yoshihara R."/>
            <person name="Yukawa K."/>
            <person name="Zhong H."/>
            <person name="Yano M."/>
            <person name="Yuan Q."/>
            <person name="Ouyang S."/>
            <person name="Liu J."/>
            <person name="Jones K.M."/>
            <person name="Gansberger K."/>
            <person name="Moffat K."/>
            <person name="Hill J."/>
            <person name="Bera J."/>
            <person name="Fadrosh D."/>
            <person name="Jin S."/>
            <person name="Johri S."/>
            <person name="Kim M."/>
            <person name="Overton L."/>
            <person name="Reardon M."/>
            <person name="Tsitrin T."/>
            <person name="Vuong H."/>
            <person name="Weaver B."/>
            <person name="Ciecko A."/>
            <person name="Tallon L."/>
            <person name="Jackson J."/>
            <person name="Pai G."/>
            <person name="Aken S.V."/>
            <person name="Utterback T."/>
            <person name="Reidmuller S."/>
            <person name="Feldblyum T."/>
            <person name="Hsiao J."/>
            <person name="Zismann V."/>
            <person name="Iobst S."/>
            <person name="de Vazeille A.R."/>
            <person name="Buell C.R."/>
            <person name="Ying K."/>
            <person name="Li Y."/>
            <person name="Lu T."/>
            <person name="Huang Y."/>
            <person name="Zhao Q."/>
            <person name="Feng Q."/>
            <person name="Zhang L."/>
            <person name="Zhu J."/>
            <person name="Weng Q."/>
            <person name="Mu J."/>
            <person name="Lu Y."/>
            <person name="Fan D."/>
            <person name="Liu Y."/>
            <person name="Guan J."/>
            <person name="Zhang Y."/>
            <person name="Yu S."/>
            <person name="Liu X."/>
            <person name="Zhang Y."/>
            <person name="Hong G."/>
            <person name="Han B."/>
            <person name="Choisne N."/>
            <person name="Demange N."/>
            <person name="Orjeda G."/>
            <person name="Samain S."/>
            <person name="Cattolico L."/>
            <person name="Pelletier E."/>
            <person name="Couloux A."/>
            <person name="Segurens B."/>
            <person name="Wincker P."/>
            <person name="D'Hont A."/>
            <person name="Scarpelli C."/>
            <person name="Weissenbach J."/>
            <person name="Salanoubat M."/>
            <person name="Quetier F."/>
            <person name="Yu Y."/>
            <person name="Kim H.R."/>
            <person name="Rambo T."/>
            <person name="Currie J."/>
            <person name="Collura K."/>
            <person name="Luo M."/>
            <person name="Yang T."/>
            <person name="Ammiraju J.S.S."/>
            <person name="Engler F."/>
            <person name="Soderlund C."/>
            <person name="Wing R.A."/>
            <person name="Palmer L.E."/>
            <person name="de la Bastide M."/>
            <person name="Spiegel L."/>
            <person name="Nascimento L."/>
            <person name="Zutavern T."/>
            <person name="O'Shaughnessy A."/>
            <person name="Dike S."/>
            <person name="Dedhia N."/>
            <person name="Preston R."/>
            <person name="Balija V."/>
            <person name="McCombie W.R."/>
            <person name="Chow T."/>
            <person name="Chen H."/>
            <person name="Chung M."/>
            <person name="Chen C."/>
            <person name="Shaw J."/>
            <person name="Wu H."/>
            <person name="Hsiao K."/>
            <person name="Chao Y."/>
            <person name="Chu M."/>
            <person name="Cheng C."/>
            <person name="Hour A."/>
            <person name="Lee P."/>
            <person name="Lin S."/>
            <person name="Lin Y."/>
            <person name="Liou J."/>
            <person name="Liu S."/>
            <person name="Hsing Y."/>
            <person name="Raghuvanshi S."/>
            <person name="Mohanty A."/>
            <person name="Bharti A.K."/>
            <person name="Gaur A."/>
            <person name="Gupta V."/>
            <person name="Kumar D."/>
            <person name="Ravi V."/>
            <person name="Vij S."/>
            <person name="Kapur A."/>
            <person name="Khurana P."/>
            <person name="Khurana P."/>
            <person name="Khurana J.P."/>
            <person name="Tyagi A.K."/>
            <person name="Gaikwad K."/>
            <person name="Singh A."/>
            <person name="Dalal V."/>
            <person name="Srivastava S."/>
            <person name="Dixit A."/>
            <person name="Pal A.K."/>
            <person name="Ghazi I.A."/>
            <person name="Yadav M."/>
            <person name="Pandit A."/>
            <person name="Bhargava A."/>
            <person name="Sureshbabu K."/>
            <person name="Batra K."/>
            <person name="Sharma T.R."/>
            <person name="Mohapatra T."/>
            <person name="Singh N.K."/>
            <person name="Messing J."/>
            <person name="Nelson A.B."/>
            <person name="Fuks G."/>
            <person name="Kavchok S."/>
            <person name="Keizer G."/>
            <person name="Linton E."/>
            <person name="Llaca V."/>
            <person name="Song R."/>
            <person name="Tanyolac B."/>
            <person name="Young S."/>
            <person name="Ho-Il K."/>
            <person name="Hahn J.H."/>
            <person name="Sangsakoo G."/>
            <person name="Vanavichit A."/>
            <person name="de Mattos Luiz.A.T."/>
            <person name="Zimmer P.D."/>
            <person name="Malone G."/>
            <person name="Dellagostin O."/>
            <person name="de Oliveira A.C."/>
            <person name="Bevan M."/>
            <person name="Bancroft I."/>
            <person name="Minx P."/>
            <person name="Cordum H."/>
            <person name="Wilson R."/>
            <person name="Cheng Z."/>
            <person name="Jin W."/>
            <person name="Jiang J."/>
            <person name="Leong S.A."/>
            <person name="Iwama H."/>
            <person name="Gojobori T."/>
            <person name="Itoh T."/>
            <person name="Niimura Y."/>
            <person name="Fujii Y."/>
            <person name="Habara T."/>
            <person name="Sakai H."/>
            <person name="Sato Y."/>
            <person name="Wilson G."/>
            <person name="Kumar K."/>
            <person name="McCouch S."/>
            <person name="Juretic N."/>
            <person name="Hoen D."/>
            <person name="Wright S."/>
            <person name="Bruskiewich R."/>
            <person name="Bureau T."/>
            <person name="Miyao A."/>
            <person name="Hirochika H."/>
            <person name="Nishikawa T."/>
            <person name="Kadowaki K."/>
            <person name="Sugiura M."/>
            <person name="Burr B."/>
            <person name="Sasaki T."/>
        </authorList>
    </citation>
    <scope>NUCLEOTIDE SEQUENCE [LARGE SCALE GENOMIC DNA]</scope>
    <source>
        <strain evidence="15">cv. Nipponbare</strain>
    </source>
</reference>
<dbReference type="STRING" id="39947.A0A0P0V497"/>
<protein>
    <submittedName>
        <fullName evidence="14">Os01g0568400 protein</fullName>
    </submittedName>
</protein>
<gene>
    <name evidence="14" type="ordered locus">Os01g0568400</name>
    <name evidence="14" type="ORF">OSNPB_010568400</name>
</gene>